<reference evidence="3 4" key="1">
    <citation type="submission" date="2018-08" db="EMBL/GenBank/DDBJ databases">
        <title>The reduced genetic potential of extracellular carbohydrate catabolism in Euzebyella marina RN62, a Flavobacteriia bacterium isolated from the hadal water.</title>
        <authorList>
            <person name="Xue C."/>
        </authorList>
    </citation>
    <scope>NUCLEOTIDE SEQUENCE [LARGE SCALE GENOMIC DNA]</scope>
    <source>
        <strain evidence="3 4">RN62</strain>
    </source>
</reference>
<dbReference type="PANTHER" id="PTHR38478:SF1">
    <property type="entry name" value="ZINC DEPENDENT METALLOPROTEASE DOMAIN LIPOPROTEIN"/>
    <property type="match status" value="1"/>
</dbReference>
<dbReference type="OrthoDB" id="9776599at2"/>
<dbReference type="Pfam" id="PF16313">
    <property type="entry name" value="DUF4953"/>
    <property type="match status" value="1"/>
</dbReference>
<dbReference type="SUPFAM" id="SSF55486">
    <property type="entry name" value="Metalloproteases ('zincins'), catalytic domain"/>
    <property type="match status" value="1"/>
</dbReference>
<accession>A0A3G2L5L4</accession>
<organism evidence="3 4">
    <name type="scientific">Euzebyella marina</name>
    <dbReference type="NCBI Taxonomy" id="1761453"/>
    <lineage>
        <taxon>Bacteria</taxon>
        <taxon>Pseudomonadati</taxon>
        <taxon>Bacteroidota</taxon>
        <taxon>Flavobacteriia</taxon>
        <taxon>Flavobacteriales</taxon>
        <taxon>Flavobacteriaceae</taxon>
        <taxon>Euzebyella</taxon>
    </lineage>
</organism>
<dbReference type="RefSeq" id="WP_121848546.1">
    <property type="nucleotide sequence ID" value="NZ_CP032050.1"/>
</dbReference>
<dbReference type="PANTHER" id="PTHR38478">
    <property type="entry name" value="PEPTIDASE M1A AND M12B"/>
    <property type="match status" value="1"/>
</dbReference>
<feature type="domain" description="DUF5117" evidence="2">
    <location>
        <begin position="112"/>
        <end position="240"/>
    </location>
</feature>
<evidence type="ECO:0000259" key="2">
    <source>
        <dbReference type="Pfam" id="PF17148"/>
    </source>
</evidence>
<feature type="domain" description="EcxA zinc-binding" evidence="1">
    <location>
        <begin position="373"/>
        <end position="681"/>
    </location>
</feature>
<sequence length="767" mass="89481">MKYSVWIALLWIYMWGYPQSPLIIPTDNPSMDNLGQETSFISSRIKGNQLYLKIPETLFNAPMLLTCYDDMRRGYMQVVWVKHRDEILLMRQSIRSTSGIMIPIKEGLYLEDTLLARFPIEKEGAERDAHWINATDFFLNQEIEWPNYGVDFGSPVPSLSLLLDAKNFDDEVIIKTRRGMVRRKSKLSIPIYFGLIKLGIPMKARGYDYRMGFYYESKMGSPFNLQNGVANITRWRLEKKFKNQKWSVPKKPISFLISPKVPPQWRPYIKAGIEEWLPAFEQAGFKDAIVVKEMDSLNDWEAHSIHSNVVYWNPKKYIRGSENKDFGGTIGHLIDERSGEILRGDIFMGASARTVMENYFIRAAPLDARARKLPFPDELIGELFQVIAAHEAGHVFGLIDANFGEYQYPWEKMNDEEWLRTMRHTPSVMNYTRTSNIPQPSDSISPSLLLRHVGPTDKYQIQWAYKEFPWGTTAQEEKQVLERMIRWQDSVPWYRFNNNQMEVIGPTSSNEVVETDNPIKSTELALKNLERVVSLLPGICANQKDNSQLNRLYGKTLKLYYQHMQHLSTLIGGYAIHYKALNQPGQMYEPIPWEEQIKALDFLLKWAFDPPKWLTSPDFLRKVSYSTFPDIVLQEQQKLLVEMLAAHRFKRLEYLEEVSGNGGFLHSFLTKLQKGLFYESKTLNLGNRRRDAIQKTYIDIIKILLEQEGDFMNMESQFFIASDYSKGLLWQELMDLRTLIKKNMRQYPKAVRMGHWAKCLHTLNRIL</sequence>
<gene>
    <name evidence="3" type="ORF">D1013_09230</name>
</gene>
<keyword evidence="4" id="KW-1185">Reference proteome</keyword>
<evidence type="ECO:0000313" key="4">
    <source>
        <dbReference type="Proteomes" id="UP000276309"/>
    </source>
</evidence>
<dbReference type="EMBL" id="CP032050">
    <property type="protein sequence ID" value="AYN67530.1"/>
    <property type="molecule type" value="Genomic_DNA"/>
</dbReference>
<evidence type="ECO:0000259" key="1">
    <source>
        <dbReference type="Pfam" id="PF16313"/>
    </source>
</evidence>
<dbReference type="Proteomes" id="UP000276309">
    <property type="component" value="Chromosome"/>
</dbReference>
<dbReference type="Pfam" id="PF17148">
    <property type="entry name" value="DUF5117"/>
    <property type="match status" value="1"/>
</dbReference>
<dbReference type="AlphaFoldDB" id="A0A3G2L5L4"/>
<dbReference type="InterPro" id="IPR032534">
    <property type="entry name" value="EcxA_zinc-bd"/>
</dbReference>
<protein>
    <submittedName>
        <fullName evidence="3">DUF5117 domain-containing protein</fullName>
    </submittedName>
</protein>
<proteinExistence type="predicted"/>
<evidence type="ECO:0000313" key="3">
    <source>
        <dbReference type="EMBL" id="AYN67530.1"/>
    </source>
</evidence>
<name>A0A3G2L5L4_9FLAO</name>
<dbReference type="KEGG" id="emar:D1013_09230"/>
<dbReference type="InterPro" id="IPR033413">
    <property type="entry name" value="DUF5117"/>
</dbReference>